<keyword evidence="5 10" id="KW-0375">Hydrogen ion transport</keyword>
<dbReference type="InterPro" id="IPR036771">
    <property type="entry name" value="ATPsynth_dsu/esu_N"/>
</dbReference>
<evidence type="ECO:0000256" key="8">
    <source>
        <dbReference type="ARBA" id="ARBA00023196"/>
    </source>
</evidence>
<dbReference type="InterPro" id="IPR001469">
    <property type="entry name" value="ATP_synth_F1_dsu/esu"/>
</dbReference>
<organism evidence="13 14">
    <name type="scientific">Paracoccus alkanivorans</name>
    <dbReference type="NCBI Taxonomy" id="2116655"/>
    <lineage>
        <taxon>Bacteria</taxon>
        <taxon>Pseudomonadati</taxon>
        <taxon>Pseudomonadota</taxon>
        <taxon>Alphaproteobacteria</taxon>
        <taxon>Rhodobacterales</taxon>
        <taxon>Paracoccaceae</taxon>
        <taxon>Paracoccus</taxon>
    </lineage>
</organism>
<comment type="subcellular location">
    <subcellularLocation>
        <location evidence="10">Cell membrane</location>
        <topology evidence="10">Peripheral membrane protein</topology>
    </subcellularLocation>
    <subcellularLocation>
        <location evidence="2">Endomembrane system</location>
        <topology evidence="2">Peripheral membrane protein</topology>
    </subcellularLocation>
</comment>
<dbReference type="Gene3D" id="2.60.15.10">
    <property type="entry name" value="F0F1 ATP synthase delta/epsilon subunit, N-terminal"/>
    <property type="match status" value="1"/>
</dbReference>
<dbReference type="GO" id="GO:0012505">
    <property type="term" value="C:endomembrane system"/>
    <property type="evidence" value="ECO:0007669"/>
    <property type="project" value="UniProtKB-SubCell"/>
</dbReference>
<evidence type="ECO:0000256" key="9">
    <source>
        <dbReference type="ARBA" id="ARBA00023310"/>
    </source>
</evidence>
<reference evidence="13 14" key="1">
    <citation type="submission" date="2018-07" db="EMBL/GenBank/DDBJ databases">
        <authorList>
            <person name="Zhang Y."/>
            <person name="Wang L."/>
            <person name="Ma S."/>
        </authorList>
    </citation>
    <scope>NUCLEOTIDE SEQUENCE [LARGE SCALE GENOMIC DNA]</scope>
    <source>
        <strain evidence="13 14">4-2</strain>
    </source>
</reference>
<dbReference type="NCBIfam" id="TIGR01216">
    <property type="entry name" value="ATP_synt_epsi"/>
    <property type="match status" value="1"/>
</dbReference>
<dbReference type="AlphaFoldDB" id="A0A3M0M5S6"/>
<dbReference type="Pfam" id="PF02823">
    <property type="entry name" value="ATP-synt_DE_N"/>
    <property type="match status" value="1"/>
</dbReference>
<keyword evidence="6 10" id="KW-0406">Ion transport</keyword>
<protein>
    <recommendedName>
        <fullName evidence="10">ATP synthase epsilon chain</fullName>
    </recommendedName>
    <alternativeName>
        <fullName evidence="10">ATP synthase F1 sector epsilon subunit</fullName>
    </alternativeName>
    <alternativeName>
        <fullName evidence="10">F-ATPase epsilon subunit</fullName>
    </alternativeName>
</protein>
<keyword evidence="14" id="KW-1185">Reference proteome</keyword>
<comment type="similarity">
    <text evidence="3 10 11">Belongs to the ATPase epsilon chain family.</text>
</comment>
<dbReference type="OrthoDB" id="9799969at2"/>
<dbReference type="CDD" id="cd12152">
    <property type="entry name" value="F1-ATPase_delta"/>
    <property type="match status" value="1"/>
</dbReference>
<sequence>MADSMQFDLVSPERKLISVPVREVRLPGTEGDLTAMPGHAPVIVTLRPGLVTVVADDGASSEFAVTGGFAEINGESVSLLAERGHPREEITQEIFNEMMTEALRKKKAAEKKAETHSAGEEFVTAAIKLLADMEALGTHIGLDPNQASVPD</sequence>
<evidence type="ECO:0000256" key="3">
    <source>
        <dbReference type="ARBA" id="ARBA00005712"/>
    </source>
</evidence>
<comment type="function">
    <text evidence="1 10">Produces ATP from ADP in the presence of a proton gradient across the membrane.</text>
</comment>
<evidence type="ECO:0000256" key="6">
    <source>
        <dbReference type="ARBA" id="ARBA00023065"/>
    </source>
</evidence>
<evidence type="ECO:0000256" key="11">
    <source>
        <dbReference type="RuleBase" id="RU003656"/>
    </source>
</evidence>
<dbReference type="GO" id="GO:0046933">
    <property type="term" value="F:proton-transporting ATP synthase activity, rotational mechanism"/>
    <property type="evidence" value="ECO:0007669"/>
    <property type="project" value="UniProtKB-UniRule"/>
</dbReference>
<dbReference type="PANTHER" id="PTHR13822:SF10">
    <property type="entry name" value="ATP SYNTHASE EPSILON CHAIN, CHLOROPLASTIC"/>
    <property type="match status" value="1"/>
</dbReference>
<dbReference type="PANTHER" id="PTHR13822">
    <property type="entry name" value="ATP SYNTHASE DELTA/EPSILON CHAIN"/>
    <property type="match status" value="1"/>
</dbReference>
<evidence type="ECO:0000256" key="2">
    <source>
        <dbReference type="ARBA" id="ARBA00004184"/>
    </source>
</evidence>
<dbReference type="HAMAP" id="MF_00530">
    <property type="entry name" value="ATP_synth_epsil_bac"/>
    <property type="match status" value="1"/>
</dbReference>
<comment type="caution">
    <text evidence="13">The sequence shown here is derived from an EMBL/GenBank/DDBJ whole genome shotgun (WGS) entry which is preliminary data.</text>
</comment>
<dbReference type="EMBL" id="QOKZ01000008">
    <property type="protein sequence ID" value="RMC32959.1"/>
    <property type="molecule type" value="Genomic_DNA"/>
</dbReference>
<dbReference type="Proteomes" id="UP000273516">
    <property type="component" value="Unassembled WGS sequence"/>
</dbReference>
<evidence type="ECO:0000256" key="5">
    <source>
        <dbReference type="ARBA" id="ARBA00022781"/>
    </source>
</evidence>
<evidence type="ECO:0000313" key="13">
    <source>
        <dbReference type="EMBL" id="RMC32959.1"/>
    </source>
</evidence>
<dbReference type="GO" id="GO:0005524">
    <property type="term" value="F:ATP binding"/>
    <property type="evidence" value="ECO:0007669"/>
    <property type="project" value="UniProtKB-UniRule"/>
</dbReference>
<dbReference type="InterPro" id="IPR020546">
    <property type="entry name" value="ATP_synth_F1_dsu/esu_N"/>
</dbReference>
<evidence type="ECO:0000256" key="4">
    <source>
        <dbReference type="ARBA" id="ARBA00022448"/>
    </source>
</evidence>
<keyword evidence="8 10" id="KW-0139">CF(1)</keyword>
<dbReference type="RefSeq" id="WP_122113770.1">
    <property type="nucleotide sequence ID" value="NZ_QOKZ01000008.1"/>
</dbReference>
<comment type="subunit">
    <text evidence="10 11">F-type ATPases have 2 components, CF(1) - the catalytic core - and CF(0) - the membrane proton channel. CF(1) has five subunits: alpha(3), beta(3), gamma(1), delta(1), epsilon(1). CF(0) has three main subunits: a, b and c.</text>
</comment>
<gene>
    <name evidence="10" type="primary">atpC</name>
    <name evidence="13" type="ORF">C9E81_18165</name>
</gene>
<keyword evidence="4 10" id="KW-0813">Transport</keyword>
<dbReference type="GO" id="GO:0005886">
    <property type="term" value="C:plasma membrane"/>
    <property type="evidence" value="ECO:0007669"/>
    <property type="project" value="UniProtKB-SubCell"/>
</dbReference>
<evidence type="ECO:0000313" key="14">
    <source>
        <dbReference type="Proteomes" id="UP000273516"/>
    </source>
</evidence>
<keyword evidence="9 10" id="KW-0066">ATP synthesis</keyword>
<dbReference type="GO" id="GO:0045259">
    <property type="term" value="C:proton-transporting ATP synthase complex"/>
    <property type="evidence" value="ECO:0007669"/>
    <property type="project" value="UniProtKB-KW"/>
</dbReference>
<dbReference type="SUPFAM" id="SSF51344">
    <property type="entry name" value="Epsilon subunit of F1F0-ATP synthase N-terminal domain"/>
    <property type="match status" value="1"/>
</dbReference>
<keyword evidence="10" id="KW-1003">Cell membrane</keyword>
<accession>A0A3M0M5S6</accession>
<evidence type="ECO:0000256" key="7">
    <source>
        <dbReference type="ARBA" id="ARBA00023136"/>
    </source>
</evidence>
<feature type="domain" description="ATP synthase F1 complex delta/epsilon subunit N-terminal" evidence="12">
    <location>
        <begin position="5"/>
        <end position="83"/>
    </location>
</feature>
<dbReference type="NCBIfam" id="NF009978">
    <property type="entry name" value="PRK13443.1"/>
    <property type="match status" value="1"/>
</dbReference>
<keyword evidence="7 10" id="KW-0472">Membrane</keyword>
<evidence type="ECO:0000256" key="1">
    <source>
        <dbReference type="ARBA" id="ARBA00003543"/>
    </source>
</evidence>
<proteinExistence type="inferred from homology"/>
<evidence type="ECO:0000259" key="12">
    <source>
        <dbReference type="Pfam" id="PF02823"/>
    </source>
</evidence>
<evidence type="ECO:0000256" key="10">
    <source>
        <dbReference type="HAMAP-Rule" id="MF_00530"/>
    </source>
</evidence>
<name>A0A3M0M5S6_9RHOB</name>